<proteinExistence type="predicted"/>
<feature type="non-terminal residue" evidence="3">
    <location>
        <position position="1"/>
    </location>
</feature>
<evidence type="ECO:0000259" key="2">
    <source>
        <dbReference type="PROSITE" id="PS50110"/>
    </source>
</evidence>
<dbReference type="AlphaFoldDB" id="A0A6N9TEC3"/>
<comment type="caution">
    <text evidence="3">The sequence shown here is derived from an EMBL/GenBank/DDBJ whole genome shotgun (WGS) entry which is preliminary data.</text>
</comment>
<dbReference type="RefSeq" id="WP_163466466.1">
    <property type="nucleotide sequence ID" value="NZ_JAAAMG010000056.1"/>
</dbReference>
<comment type="caution">
    <text evidence="1">Lacks conserved residue(s) required for the propagation of feature annotation.</text>
</comment>
<dbReference type="InterPro" id="IPR011006">
    <property type="entry name" value="CheY-like_superfamily"/>
</dbReference>
<evidence type="ECO:0000313" key="4">
    <source>
        <dbReference type="Proteomes" id="UP000469011"/>
    </source>
</evidence>
<dbReference type="Proteomes" id="UP000469011">
    <property type="component" value="Unassembled WGS sequence"/>
</dbReference>
<protein>
    <recommendedName>
        <fullName evidence="2">Response regulatory domain-containing protein</fullName>
    </recommendedName>
</protein>
<dbReference type="PROSITE" id="PS50110">
    <property type="entry name" value="RESPONSE_REGULATORY"/>
    <property type="match status" value="1"/>
</dbReference>
<reference evidence="3 4" key="1">
    <citation type="submission" date="2020-01" db="EMBL/GenBank/DDBJ databases">
        <title>Jiella pacifica sp. nov.</title>
        <authorList>
            <person name="Xue Z."/>
            <person name="Zhu S."/>
            <person name="Chen J."/>
            <person name="Yang J."/>
        </authorList>
    </citation>
    <scope>NUCLEOTIDE SEQUENCE [LARGE SCALE GENOMIC DNA]</scope>
    <source>
        <strain evidence="3 4">40Bstr34</strain>
    </source>
</reference>
<dbReference type="InterPro" id="IPR001789">
    <property type="entry name" value="Sig_transdc_resp-reg_receiver"/>
</dbReference>
<evidence type="ECO:0000313" key="3">
    <source>
        <dbReference type="EMBL" id="NDW08019.1"/>
    </source>
</evidence>
<organism evidence="3 4">
    <name type="scientific">Jiella pacifica</name>
    <dbReference type="NCBI Taxonomy" id="2696469"/>
    <lineage>
        <taxon>Bacteria</taxon>
        <taxon>Pseudomonadati</taxon>
        <taxon>Pseudomonadota</taxon>
        <taxon>Alphaproteobacteria</taxon>
        <taxon>Hyphomicrobiales</taxon>
        <taxon>Aurantimonadaceae</taxon>
        <taxon>Jiella</taxon>
    </lineage>
</organism>
<evidence type="ECO:0000256" key="1">
    <source>
        <dbReference type="PROSITE-ProRule" id="PRU00169"/>
    </source>
</evidence>
<sequence length="94" mass="9902">AMPMMTGLQLIAAIRQDYPDLPVLLATGYVELPAGADQSLPRLSKPFSLEELAGAINAAMSVSRAENVTFLSQRLRQATRAQTSPGPGTSTDSA</sequence>
<gene>
    <name evidence="3" type="ORF">GTK09_26975</name>
</gene>
<keyword evidence="4" id="KW-1185">Reference proteome</keyword>
<accession>A0A6N9TEC3</accession>
<dbReference type="GO" id="GO:0000160">
    <property type="term" value="P:phosphorelay signal transduction system"/>
    <property type="evidence" value="ECO:0007669"/>
    <property type="project" value="InterPro"/>
</dbReference>
<dbReference type="EMBL" id="JAAAMG010000056">
    <property type="protein sequence ID" value="NDW08019.1"/>
    <property type="molecule type" value="Genomic_DNA"/>
</dbReference>
<dbReference type="SUPFAM" id="SSF52172">
    <property type="entry name" value="CheY-like"/>
    <property type="match status" value="1"/>
</dbReference>
<dbReference type="Gene3D" id="3.40.50.2300">
    <property type="match status" value="1"/>
</dbReference>
<feature type="domain" description="Response regulatory" evidence="2">
    <location>
        <begin position="1"/>
        <end position="60"/>
    </location>
</feature>
<name>A0A6N9TEC3_9HYPH</name>